<gene>
    <name evidence="2" type="ORF">ABB37_06168</name>
</gene>
<name>A0A0N0DU86_LEPPY</name>
<dbReference type="AlphaFoldDB" id="A0A0N0DU86"/>
<feature type="region of interest" description="Disordered" evidence="1">
    <location>
        <begin position="342"/>
        <end position="442"/>
    </location>
</feature>
<comment type="caution">
    <text evidence="2">The sequence shown here is derived from an EMBL/GenBank/DDBJ whole genome shotgun (WGS) entry which is preliminary data.</text>
</comment>
<reference evidence="2 3" key="1">
    <citation type="submission" date="2015-07" db="EMBL/GenBank/DDBJ databases">
        <title>High-quality genome of monoxenous trypanosomatid Leptomonas pyrrhocoris.</title>
        <authorList>
            <person name="Flegontov P."/>
            <person name="Butenko A."/>
            <person name="Firsov S."/>
            <person name="Vlcek C."/>
            <person name="Logacheva M.D."/>
            <person name="Field M."/>
            <person name="Filatov D."/>
            <person name="Flegontova O."/>
            <person name="Gerasimov E."/>
            <person name="Jackson A.P."/>
            <person name="Kelly S."/>
            <person name="Opperdoes F."/>
            <person name="O'Reilly A."/>
            <person name="Votypka J."/>
            <person name="Yurchenko V."/>
            <person name="Lukes J."/>
        </authorList>
    </citation>
    <scope>NUCLEOTIDE SEQUENCE [LARGE SCALE GENOMIC DNA]</scope>
    <source>
        <strain evidence="2">H10</strain>
    </source>
</reference>
<dbReference type="RefSeq" id="XP_015657007.1">
    <property type="nucleotide sequence ID" value="XM_015804433.1"/>
</dbReference>
<evidence type="ECO:0000313" key="2">
    <source>
        <dbReference type="EMBL" id="KPA78568.1"/>
    </source>
</evidence>
<sequence length="518" mass="55689">MQRSVCFIAKATGVAAACLLAYHGLQLYYKNDITIYVTEVVHLPEMTGRRRRPQTDSTLTLAIEGKVEMETCLMNSYRFLLKLAGHVRTAFPDSGKSSSSTRNLRGTRHRVLSLQAGGTYTSFRDDDSASNSSITGGRKHGPTLLITAVDPVVDAYEAESSGLLTFTPACVGDGLLCRYSCVVGGATGDEVSSSSGSPTAPLSSAPRRVLQDGDSGLGSIFVRSCFLESDGETAYCQRLTMELEFMQPVFGARVVIRLPSKYCRVQRGSTGGVGTVTQLLHQPRKWVWDIGEVTEAMCGVPAVDGAVGGAGAVASVEELMPGAIVPAVDTASARLELVFEQPPPGISFGEEDDADPSDDSDDEQDDENRFSSPVSSVKSGSAKRRTRSTAKTARWLGGSSGSSPSSPAAGTKLSGRARKRQERARLREGSSSAEVRSRGGTSNDDVPYVEVVFSVNELLSGTAVKKLQVLQEAPNWTPRSRLDRLLLRRLIPSLETMKLRKLAHYTTWIVQPVVLSQL</sequence>
<accession>A0A0N0DU86</accession>
<dbReference type="VEuPathDB" id="TriTrypDB:LpyrH10_13_1130"/>
<organism evidence="2 3">
    <name type="scientific">Leptomonas pyrrhocoris</name>
    <name type="common">Firebug parasite</name>
    <dbReference type="NCBI Taxonomy" id="157538"/>
    <lineage>
        <taxon>Eukaryota</taxon>
        <taxon>Discoba</taxon>
        <taxon>Euglenozoa</taxon>
        <taxon>Kinetoplastea</taxon>
        <taxon>Metakinetoplastina</taxon>
        <taxon>Trypanosomatida</taxon>
        <taxon>Trypanosomatidae</taxon>
        <taxon>Leishmaniinae</taxon>
        <taxon>Leptomonas</taxon>
    </lineage>
</organism>
<feature type="region of interest" description="Disordered" evidence="1">
    <location>
        <begin position="189"/>
        <end position="208"/>
    </location>
</feature>
<evidence type="ECO:0000256" key="1">
    <source>
        <dbReference type="SAM" id="MobiDB-lite"/>
    </source>
</evidence>
<feature type="compositionally biased region" description="Low complexity" evidence="1">
    <location>
        <begin position="192"/>
        <end position="206"/>
    </location>
</feature>
<evidence type="ECO:0000313" key="3">
    <source>
        <dbReference type="Proteomes" id="UP000037923"/>
    </source>
</evidence>
<dbReference type="OMA" id="KCVWDIG"/>
<keyword evidence="3" id="KW-1185">Reference proteome</keyword>
<feature type="compositionally biased region" description="Low complexity" evidence="1">
    <location>
        <begin position="401"/>
        <end position="410"/>
    </location>
</feature>
<feature type="compositionally biased region" description="Polar residues" evidence="1">
    <location>
        <begin position="429"/>
        <end position="442"/>
    </location>
</feature>
<dbReference type="EMBL" id="LGTL01000013">
    <property type="protein sequence ID" value="KPA78568.1"/>
    <property type="molecule type" value="Genomic_DNA"/>
</dbReference>
<proteinExistence type="predicted"/>
<protein>
    <submittedName>
        <fullName evidence="2">Uncharacterized protein</fullName>
    </submittedName>
</protein>
<feature type="compositionally biased region" description="Acidic residues" evidence="1">
    <location>
        <begin position="349"/>
        <end position="366"/>
    </location>
</feature>
<dbReference type="OrthoDB" id="242102at2759"/>
<feature type="compositionally biased region" description="Low complexity" evidence="1">
    <location>
        <begin position="371"/>
        <end position="380"/>
    </location>
</feature>
<dbReference type="GeneID" id="26906457"/>
<dbReference type="Proteomes" id="UP000037923">
    <property type="component" value="Unassembled WGS sequence"/>
</dbReference>